<proteinExistence type="predicted"/>
<dbReference type="Proteomes" id="UP000724584">
    <property type="component" value="Unassembled WGS sequence"/>
</dbReference>
<reference evidence="1 2" key="1">
    <citation type="journal article" date="2021" name="Nat. Commun.">
        <title>Genetic determinants of endophytism in the Arabidopsis root mycobiome.</title>
        <authorList>
            <person name="Mesny F."/>
            <person name="Miyauchi S."/>
            <person name="Thiergart T."/>
            <person name="Pickel B."/>
            <person name="Atanasova L."/>
            <person name="Karlsson M."/>
            <person name="Huettel B."/>
            <person name="Barry K.W."/>
            <person name="Haridas S."/>
            <person name="Chen C."/>
            <person name="Bauer D."/>
            <person name="Andreopoulos W."/>
            <person name="Pangilinan J."/>
            <person name="LaButti K."/>
            <person name="Riley R."/>
            <person name="Lipzen A."/>
            <person name="Clum A."/>
            <person name="Drula E."/>
            <person name="Henrissat B."/>
            <person name="Kohler A."/>
            <person name="Grigoriev I.V."/>
            <person name="Martin F.M."/>
            <person name="Hacquard S."/>
        </authorList>
    </citation>
    <scope>NUCLEOTIDE SEQUENCE [LARGE SCALE GENOMIC DNA]</scope>
    <source>
        <strain evidence="1 2">MPI-SDFR-AT-0079</strain>
    </source>
</reference>
<sequence>MRFSRIAKMVTDKIVDGVFAINKPVGMSSAQVIRDCQHQFNPSALFASLLKQEQALRDAESRYQKHRRSRAKRALQVKMGHGGTLDPLATGVLILGVGKGTKSLQNFLECKKTYETVVLFGASTDTYDRTGRVIKKGNYDDVTRQATEKALESFRGKIKQMPPLYSALKMQGKPLYEYAREGKPIPREIETREVEVAELDLVEWYEPGSHNHRWPTEEAEQAEKNLVDSVWRVAKRQAAATEEGVSRRLTPEQQEEEDKALAEYNSKKREAEARVDSLVSDEPPAPPAKRKKTNKGGAEPMMSGALGQLPPKGKGSNLVPPPPSADTPPPWEGKGPAAARIRMTVTSGFYVRSLCHDLGEMLGCGAMMAELSRTRQGQFAIGGENCLEYNELFQGEDVWGPKVDRMLDLWNNPNTEQAKAKVGDAASSPAEANETSKPAAKGSDPQEDKLTSESKPAGDAKTTEAAPKPEPASDSVTAEERQTAAASA</sequence>
<dbReference type="EMBL" id="JAGIZQ010000002">
    <property type="protein sequence ID" value="KAH6641612.1"/>
    <property type="molecule type" value="Genomic_DNA"/>
</dbReference>
<gene>
    <name evidence="1" type="ORF">F5144DRAFT_564163</name>
</gene>
<protein>
    <submittedName>
        <fullName evidence="1">Pseudouridine synthase</fullName>
    </submittedName>
</protein>
<accession>A0ACB7PI32</accession>
<organism evidence="1 2">
    <name type="scientific">Chaetomium tenue</name>
    <dbReference type="NCBI Taxonomy" id="1854479"/>
    <lineage>
        <taxon>Eukaryota</taxon>
        <taxon>Fungi</taxon>
        <taxon>Dikarya</taxon>
        <taxon>Ascomycota</taxon>
        <taxon>Pezizomycotina</taxon>
        <taxon>Sordariomycetes</taxon>
        <taxon>Sordariomycetidae</taxon>
        <taxon>Sordariales</taxon>
        <taxon>Chaetomiaceae</taxon>
        <taxon>Chaetomium</taxon>
    </lineage>
</organism>
<evidence type="ECO:0000313" key="1">
    <source>
        <dbReference type="EMBL" id="KAH6641612.1"/>
    </source>
</evidence>
<comment type="caution">
    <text evidence="1">The sequence shown here is derived from an EMBL/GenBank/DDBJ whole genome shotgun (WGS) entry which is preliminary data.</text>
</comment>
<keyword evidence="2" id="KW-1185">Reference proteome</keyword>
<evidence type="ECO:0000313" key="2">
    <source>
        <dbReference type="Proteomes" id="UP000724584"/>
    </source>
</evidence>
<name>A0ACB7PI32_9PEZI</name>